<dbReference type="InterPro" id="IPR023612">
    <property type="entry name" value="Peptidase_M4"/>
</dbReference>
<keyword evidence="5 8" id="KW-0862">Zinc</keyword>
<keyword evidence="14" id="KW-1185">Reference proteome</keyword>
<evidence type="ECO:0000256" key="3">
    <source>
        <dbReference type="ARBA" id="ARBA00022723"/>
    </source>
</evidence>
<dbReference type="SUPFAM" id="SSF55486">
    <property type="entry name" value="Metalloproteases ('zincins'), catalytic domain"/>
    <property type="match status" value="1"/>
</dbReference>
<dbReference type="Pfam" id="PF01447">
    <property type="entry name" value="Peptidase_M4"/>
    <property type="match status" value="1"/>
</dbReference>
<sequence>MERLTESVAPHGPRTPVPCAVVPPHMLERLAAHPDPDIHLPARRSLELDAAHRVRRHTTARTAAPPAAGAAPADTAERTIHDARHSERLPGRKVRSEGGKPVKDAPVNRAYDGLGATFDLYLDVYHRHSVDGAGLPLIGTVHYGEQYDNAFWDGTQMVFGDGDGRVFNDFTVAVDVIGHELTHGVTQYSANLTYHGQSGALNESISDVFGSLVKQHSLGQSADEADWLIGAGLLAPHVNGVALRSMKAPGTAYDDPVLGKDPQPGTMIHYDATTADDGGVHINSGIPNHAFYLVATALGGHAWERAGQIWYDTLTGGQLRPDVDFIGFAAATAATALGRYGDGEEHRAVTAAWAGVGVPTSRSDSTLPRQAAEAARQPERR</sequence>
<dbReference type="Gene3D" id="3.10.170.10">
    <property type="match status" value="1"/>
</dbReference>
<dbReference type="EMBL" id="JAAGKO020000002">
    <property type="protein sequence ID" value="MDI5961444.1"/>
    <property type="molecule type" value="Genomic_DNA"/>
</dbReference>
<feature type="compositionally biased region" description="Basic and acidic residues" evidence="9">
    <location>
        <begin position="75"/>
        <end position="103"/>
    </location>
</feature>
<keyword evidence="4 8" id="KW-0378">Hydrolase</keyword>
<dbReference type="InterPro" id="IPR027268">
    <property type="entry name" value="Peptidase_M4/M1_CTD_sf"/>
</dbReference>
<dbReference type="EC" id="3.4.24.-" evidence="8"/>
<evidence type="ECO:0000256" key="6">
    <source>
        <dbReference type="ARBA" id="ARBA00023049"/>
    </source>
</evidence>
<evidence type="ECO:0000256" key="9">
    <source>
        <dbReference type="SAM" id="MobiDB-lite"/>
    </source>
</evidence>
<evidence type="ECO:0000313" key="12">
    <source>
        <dbReference type="EMBL" id="MDI5961444.1"/>
    </source>
</evidence>
<dbReference type="InterPro" id="IPR052759">
    <property type="entry name" value="Metalloprotease_M4"/>
</dbReference>
<feature type="active site" description="Proton donor" evidence="7">
    <location>
        <position position="281"/>
    </location>
</feature>
<dbReference type="EMBL" id="JABXJJ020000002">
    <property type="protein sequence ID" value="MDI5968027.1"/>
    <property type="molecule type" value="Genomic_DNA"/>
</dbReference>
<feature type="region of interest" description="Disordered" evidence="9">
    <location>
        <begin position="358"/>
        <end position="381"/>
    </location>
</feature>
<organism evidence="13">
    <name type="scientific">Streptantibioticus silvisoli</name>
    <dbReference type="NCBI Taxonomy" id="2705255"/>
    <lineage>
        <taxon>Bacteria</taxon>
        <taxon>Bacillati</taxon>
        <taxon>Actinomycetota</taxon>
        <taxon>Actinomycetes</taxon>
        <taxon>Kitasatosporales</taxon>
        <taxon>Streptomycetaceae</taxon>
        <taxon>Streptantibioticus</taxon>
    </lineage>
</organism>
<evidence type="ECO:0000259" key="11">
    <source>
        <dbReference type="Pfam" id="PF02868"/>
    </source>
</evidence>
<evidence type="ECO:0000256" key="7">
    <source>
        <dbReference type="PIRSR" id="PIRSR623612-1"/>
    </source>
</evidence>
<evidence type="ECO:0000259" key="10">
    <source>
        <dbReference type="Pfam" id="PF01447"/>
    </source>
</evidence>
<reference evidence="13 14" key="1">
    <citation type="submission" date="2023-05" db="EMBL/GenBank/DDBJ databases">
        <title>Streptantibioticus silvisoli sp. nov., acidotolerant actinomycetes 1 from pine litter.</title>
        <authorList>
            <person name="Swiecimska M."/>
            <person name="Golinska P."/>
            <person name="Sangal V."/>
            <person name="Wachnowicz B."/>
            <person name="Goodfellow M."/>
        </authorList>
    </citation>
    <scope>NUCLEOTIDE SEQUENCE</scope>
    <source>
        <strain evidence="13">SL13</strain>
        <strain evidence="12 14">SL54</strain>
    </source>
</reference>
<dbReference type="InterPro" id="IPR013856">
    <property type="entry name" value="Peptidase_M4_domain"/>
</dbReference>
<dbReference type="PANTHER" id="PTHR43579">
    <property type="match status" value="1"/>
</dbReference>
<accession>A0AA90H0T0</accession>
<feature type="active site" evidence="7">
    <location>
        <position position="180"/>
    </location>
</feature>
<feature type="domain" description="Peptidase M4" evidence="10">
    <location>
        <begin position="110"/>
        <end position="187"/>
    </location>
</feature>
<gene>
    <name evidence="12" type="ORF">POF43_001660</name>
    <name evidence="13" type="ORF">POF50_001440</name>
</gene>
<keyword evidence="8" id="KW-0964">Secreted</keyword>
<dbReference type="RefSeq" id="WP_271314711.1">
    <property type="nucleotide sequence ID" value="NZ_JAAGKO020000002.1"/>
</dbReference>
<keyword evidence="2 8" id="KW-0645">Protease</keyword>
<comment type="function">
    <text evidence="8">Extracellular zinc metalloprotease.</text>
</comment>
<evidence type="ECO:0000256" key="8">
    <source>
        <dbReference type="RuleBase" id="RU366073"/>
    </source>
</evidence>
<evidence type="ECO:0000256" key="5">
    <source>
        <dbReference type="ARBA" id="ARBA00022833"/>
    </source>
</evidence>
<keyword evidence="6 8" id="KW-0482">Metalloprotease</keyword>
<proteinExistence type="inferred from homology"/>
<evidence type="ECO:0000256" key="2">
    <source>
        <dbReference type="ARBA" id="ARBA00022670"/>
    </source>
</evidence>
<name>A0AA90H0T0_9ACTN</name>
<keyword evidence="3" id="KW-0479">Metal-binding</keyword>
<dbReference type="Proteomes" id="UP001156398">
    <property type="component" value="Unassembled WGS sequence"/>
</dbReference>
<dbReference type="GO" id="GO:0005576">
    <property type="term" value="C:extracellular region"/>
    <property type="evidence" value="ECO:0007669"/>
    <property type="project" value="UniProtKB-SubCell"/>
</dbReference>
<dbReference type="GO" id="GO:0004222">
    <property type="term" value="F:metalloendopeptidase activity"/>
    <property type="evidence" value="ECO:0007669"/>
    <property type="project" value="UniProtKB-UniRule"/>
</dbReference>
<evidence type="ECO:0000313" key="14">
    <source>
        <dbReference type="Proteomes" id="UP001156398"/>
    </source>
</evidence>
<dbReference type="GO" id="GO:0046872">
    <property type="term" value="F:metal ion binding"/>
    <property type="evidence" value="ECO:0007669"/>
    <property type="project" value="UniProtKB-UniRule"/>
</dbReference>
<evidence type="ECO:0000256" key="1">
    <source>
        <dbReference type="ARBA" id="ARBA00009388"/>
    </source>
</evidence>
<evidence type="ECO:0000256" key="4">
    <source>
        <dbReference type="ARBA" id="ARBA00022801"/>
    </source>
</evidence>
<dbReference type="GO" id="GO:0006508">
    <property type="term" value="P:proteolysis"/>
    <property type="evidence" value="ECO:0007669"/>
    <property type="project" value="UniProtKB-KW"/>
</dbReference>
<dbReference type="InterPro" id="IPR001570">
    <property type="entry name" value="Peptidase_M4_C_domain"/>
</dbReference>
<dbReference type="PANTHER" id="PTHR43579:SF1">
    <property type="entry name" value="NEUTRAL METALLOPROTEINASE"/>
    <property type="match status" value="1"/>
</dbReference>
<dbReference type="CDD" id="cd09597">
    <property type="entry name" value="M4_TLP"/>
    <property type="match status" value="1"/>
</dbReference>
<comment type="caution">
    <text evidence="13">The sequence shown here is derived from an EMBL/GenBank/DDBJ whole genome shotgun (WGS) entry which is preliminary data.</text>
</comment>
<evidence type="ECO:0000313" key="13">
    <source>
        <dbReference type="EMBL" id="MDI5968027.1"/>
    </source>
</evidence>
<dbReference type="Pfam" id="PF02868">
    <property type="entry name" value="Peptidase_M4_C"/>
    <property type="match status" value="1"/>
</dbReference>
<dbReference type="Gene3D" id="1.10.390.10">
    <property type="entry name" value="Neutral Protease Domain 2"/>
    <property type="match status" value="1"/>
</dbReference>
<comment type="cofactor">
    <cofactor evidence="8">
        <name>Zn(2+)</name>
        <dbReference type="ChEBI" id="CHEBI:29105"/>
    </cofactor>
</comment>
<dbReference type="PRINTS" id="PR00730">
    <property type="entry name" value="THERMOLYSIN"/>
</dbReference>
<dbReference type="AlphaFoldDB" id="A0AA90H0T0"/>
<comment type="subcellular location">
    <subcellularLocation>
        <location evidence="8">Secreted</location>
    </subcellularLocation>
</comment>
<comment type="similarity">
    <text evidence="1 8">Belongs to the peptidase M4 family.</text>
</comment>
<protein>
    <recommendedName>
        <fullName evidence="8">Neutral metalloproteinase</fullName>
        <ecNumber evidence="8">3.4.24.-</ecNumber>
    </recommendedName>
</protein>
<feature type="domain" description="Peptidase M4 C-terminal" evidence="11">
    <location>
        <begin position="190"/>
        <end position="358"/>
    </location>
</feature>
<feature type="region of interest" description="Disordered" evidence="9">
    <location>
        <begin position="57"/>
        <end position="105"/>
    </location>
</feature>
<feature type="compositionally biased region" description="Low complexity" evidence="9">
    <location>
        <begin position="60"/>
        <end position="74"/>
    </location>
</feature>